<dbReference type="Proteomes" id="UP000032417">
    <property type="component" value="Chromosome 1"/>
</dbReference>
<dbReference type="Pfam" id="PF00389">
    <property type="entry name" value="2-Hacid_dh"/>
    <property type="match status" value="1"/>
</dbReference>
<dbReference type="KEGG" id="pbt:ING2E5B_1203"/>
<dbReference type="InterPro" id="IPR006139">
    <property type="entry name" value="D-isomer_2_OHA_DH_cat_dom"/>
</dbReference>
<dbReference type="HOGENOM" id="CLU_019796_1_2_10"/>
<dbReference type="PROSITE" id="PS00670">
    <property type="entry name" value="D_2_HYDROXYACID_DH_2"/>
    <property type="match status" value="1"/>
</dbReference>
<dbReference type="GO" id="GO:0047964">
    <property type="term" value="F:glyoxylate reductase (NADH) activity"/>
    <property type="evidence" value="ECO:0007669"/>
    <property type="project" value="UniProtKB-EC"/>
</dbReference>
<dbReference type="OrthoDB" id="9777288at2"/>
<keyword evidence="3" id="KW-0520">NAD</keyword>
<keyword evidence="2 4" id="KW-0560">Oxidoreductase</keyword>
<dbReference type="AlphaFoldDB" id="A0A098BZ41"/>
<proteinExistence type="inferred from homology"/>
<feature type="domain" description="D-isomer specific 2-hydroxyacid dehydrogenase NAD-binding" evidence="6">
    <location>
        <begin position="108"/>
        <end position="286"/>
    </location>
</feature>
<organism evidence="7 8">
    <name type="scientific">Fermentimonas caenicola</name>
    <dbReference type="NCBI Taxonomy" id="1562970"/>
    <lineage>
        <taxon>Bacteria</taxon>
        <taxon>Pseudomonadati</taxon>
        <taxon>Bacteroidota</taxon>
        <taxon>Bacteroidia</taxon>
        <taxon>Bacteroidales</taxon>
        <taxon>Dysgonomonadaceae</taxon>
        <taxon>Fermentimonas</taxon>
    </lineage>
</organism>
<dbReference type="FunFam" id="3.40.50.720:FF:000203">
    <property type="entry name" value="D-3-phosphoglycerate dehydrogenase (SerA)"/>
    <property type="match status" value="1"/>
</dbReference>
<protein>
    <submittedName>
        <fullName evidence="7">Glyoxylate reductase</fullName>
        <ecNumber evidence="7">1.1.1.26</ecNumber>
    </submittedName>
</protein>
<dbReference type="SUPFAM" id="SSF52283">
    <property type="entry name" value="Formate/glycerate dehydrogenase catalytic domain-like"/>
    <property type="match status" value="1"/>
</dbReference>
<evidence type="ECO:0000259" key="5">
    <source>
        <dbReference type="Pfam" id="PF00389"/>
    </source>
</evidence>
<dbReference type="InterPro" id="IPR050857">
    <property type="entry name" value="D-2-hydroxyacid_DH"/>
</dbReference>
<evidence type="ECO:0000256" key="4">
    <source>
        <dbReference type="RuleBase" id="RU003719"/>
    </source>
</evidence>
<evidence type="ECO:0000259" key="6">
    <source>
        <dbReference type="Pfam" id="PF02826"/>
    </source>
</evidence>
<sequence length="318" mass="35920">MKRVLITYRLKPEGLTVLNDKYELTLPKDRSFFSREEVLELIPEYDVLVPNFSFFTDKEIMDRGVNLELISNFGVGFNNIDVDYATRKGIVVTNIPKTTREPTAEFAFALLLGAARRIGYYDRKIRTPQGVSWGTYTDAGLPVFGKTLGIIGMGRIGQSLARRAVASGMNIIYNNRNRLAEDIEKQYSARFVSKDELLKTADFISLNAPSTPETYHMIGEKEFNMMKQTAVFINTARGDMVDEKAMLKALKENRIWAAALDVFENEPHILPELLELDNVLLAPHAGTKTLEDRIAMSVEMAQNIVGFYEGTYPISRVN</sequence>
<evidence type="ECO:0000256" key="1">
    <source>
        <dbReference type="ARBA" id="ARBA00005854"/>
    </source>
</evidence>
<comment type="similarity">
    <text evidence="1 4">Belongs to the D-isomer specific 2-hydroxyacid dehydrogenase family.</text>
</comment>
<gene>
    <name evidence="7" type="primary">gyaR</name>
    <name evidence="7" type="ORF">ING2E5B_1203</name>
</gene>
<evidence type="ECO:0000313" key="8">
    <source>
        <dbReference type="Proteomes" id="UP000032417"/>
    </source>
</evidence>
<evidence type="ECO:0000313" key="7">
    <source>
        <dbReference type="EMBL" id="CEA15955.1"/>
    </source>
</evidence>
<dbReference type="PATRIC" id="fig|1562970.3.peg.1191"/>
<keyword evidence="8" id="KW-1185">Reference proteome</keyword>
<dbReference type="Pfam" id="PF02826">
    <property type="entry name" value="2-Hacid_dh_C"/>
    <property type="match status" value="1"/>
</dbReference>
<evidence type="ECO:0000256" key="2">
    <source>
        <dbReference type="ARBA" id="ARBA00023002"/>
    </source>
</evidence>
<dbReference type="InterPro" id="IPR006140">
    <property type="entry name" value="D-isomer_DH_NAD-bd"/>
</dbReference>
<reference evidence="7 8" key="1">
    <citation type="submission" date="2014-08" db="EMBL/GenBank/DDBJ databases">
        <authorList>
            <person name="Wibberg D."/>
        </authorList>
    </citation>
    <scope>NUCLEOTIDE SEQUENCE [LARGE SCALE GENOMIC DNA]</scope>
    <source>
        <strain evidence="8">ING2-E5B</strain>
    </source>
</reference>
<dbReference type="SUPFAM" id="SSF51735">
    <property type="entry name" value="NAD(P)-binding Rossmann-fold domains"/>
    <property type="match status" value="1"/>
</dbReference>
<dbReference type="GO" id="GO:0051287">
    <property type="term" value="F:NAD binding"/>
    <property type="evidence" value="ECO:0007669"/>
    <property type="project" value="InterPro"/>
</dbReference>
<evidence type="ECO:0000256" key="3">
    <source>
        <dbReference type="ARBA" id="ARBA00023027"/>
    </source>
</evidence>
<dbReference type="EMBL" id="LN515532">
    <property type="protein sequence ID" value="CEA15955.1"/>
    <property type="molecule type" value="Genomic_DNA"/>
</dbReference>
<dbReference type="Gene3D" id="3.40.50.720">
    <property type="entry name" value="NAD(P)-binding Rossmann-like Domain"/>
    <property type="match status" value="2"/>
</dbReference>
<accession>A0A098BZ41</accession>
<name>A0A098BZ41_9BACT</name>
<feature type="domain" description="D-isomer specific 2-hydroxyacid dehydrogenase catalytic" evidence="5">
    <location>
        <begin position="4"/>
        <end position="318"/>
    </location>
</feature>
<dbReference type="EC" id="1.1.1.26" evidence="7"/>
<dbReference type="InterPro" id="IPR029753">
    <property type="entry name" value="D-isomer_DH_CS"/>
</dbReference>
<dbReference type="PANTHER" id="PTHR42789">
    <property type="entry name" value="D-ISOMER SPECIFIC 2-HYDROXYACID DEHYDROGENASE FAMILY PROTEIN (AFU_ORTHOLOGUE AFUA_6G10090)"/>
    <property type="match status" value="1"/>
</dbReference>
<dbReference type="STRING" id="1562970.ING2E5B_1203"/>
<dbReference type="PANTHER" id="PTHR42789:SF1">
    <property type="entry name" value="D-ISOMER SPECIFIC 2-HYDROXYACID DEHYDROGENASE FAMILY PROTEIN (AFU_ORTHOLOGUE AFUA_6G10090)"/>
    <property type="match status" value="1"/>
</dbReference>
<dbReference type="InterPro" id="IPR036291">
    <property type="entry name" value="NAD(P)-bd_dom_sf"/>
</dbReference>